<dbReference type="GO" id="GO:2001070">
    <property type="term" value="F:starch binding"/>
    <property type="evidence" value="ECO:0007669"/>
    <property type="project" value="InterPro"/>
</dbReference>
<dbReference type="SMART" id="SM01065">
    <property type="entry name" value="CBM_2"/>
    <property type="match status" value="2"/>
</dbReference>
<evidence type="ECO:0000313" key="13">
    <source>
        <dbReference type="EMBL" id="MBO8447152.1"/>
    </source>
</evidence>
<evidence type="ECO:0000313" key="14">
    <source>
        <dbReference type="Proteomes" id="UP000823637"/>
    </source>
</evidence>
<comment type="subcellular location">
    <subcellularLocation>
        <location evidence="2">Cytoplasm</location>
    </subcellularLocation>
</comment>
<dbReference type="PANTHER" id="PTHR32518">
    <property type="match status" value="1"/>
</dbReference>
<evidence type="ECO:0000256" key="4">
    <source>
        <dbReference type="ARBA" id="ARBA00012560"/>
    </source>
</evidence>
<dbReference type="GO" id="GO:0005975">
    <property type="term" value="P:carbohydrate metabolic process"/>
    <property type="evidence" value="ECO:0007669"/>
    <property type="project" value="InterPro"/>
</dbReference>
<evidence type="ECO:0000256" key="9">
    <source>
        <dbReference type="ARBA" id="ARBA00023277"/>
    </source>
</evidence>
<dbReference type="Gene3D" id="2.60.40.10">
    <property type="entry name" value="Immunoglobulins"/>
    <property type="match status" value="2"/>
</dbReference>
<sequence length="894" mass="104816">MKIHFSINYFTRWGQNMALSGTLPQLGGGDVSKAVYMNFQWRENWSLEIETDNDAPFEFTYRYVLKDNNGLDNMEWGDDRKISVNPAEVQELWLNDTWNSPGAVENVFMTSPFQDVLFKDNYLPVKGKTPKKHTHVFRVKAPLLQQGEALCIVGDAKALGYWDTSKAVLMSNDEYPWWTVKVDLGNEKRKGVSYKYGIYDVEDKRFKYFENGADRYCALDVKPGRRTVVSDAFVNVDNTKFHGAGVNVPVFSLRTRNSFGVGDFSDLKLLVDWAKKCGLKLIQVLPINDTIGTHTDADILPYAAMTVFAFSPLYLNLLKMGKLSQDNPLMQEYSEKQKRLNALPMVEFLEVVNYKLAYAKALYYQEKDKFLADRDFQKYYEENSYWLDDYAVFCCLRDIYGTADHSCWGEYANYQHWMVDKVKQEHFDEVSVNYFIQYHLHLQLKEAVDYAHKNGIIIKGDIPIGVNRNSVETWVSPDLFNMDMQAGAPPDMFAIKGQNWELPTYNWEKIEESGFEWWKKRFAQMGRYFDTFRIDHILGFFRIWQIPMDQVEGIMGYLHPSIPVHINEFGEKGVRFDYNRFCMPFITDDVIREVFGDDAAWVKEHCIDIIDGWILRLKPHCKTQKQVEDMFNRGEISEKIKWGLFDLISNVLFFEKKDSNGTEYYPRYGMQATISFRYLDDFTKNKLEEIYVDYFYRRQDGFWKYSAMRKLPAIKRATNMMICGEDLGMVADCVTSVMNELAILSLEIQRAPKIDTIEFFHPADAKYLSVVTPSTHDMSTIRGWWEEKRDVTQRFYNFQLGHWGLAPYFAEWWVCRDILVQHLYSPAMWAIFQIQDLFSIDASIRRENPNDERINVPSNTKNSWRYRMHINIEDLINNDNFNGELLNYITQSGR</sequence>
<evidence type="ECO:0000256" key="10">
    <source>
        <dbReference type="ARBA" id="ARBA00031423"/>
    </source>
</evidence>
<proteinExistence type="inferred from homology"/>
<name>A0A9D9HES7_9BACT</name>
<dbReference type="SUPFAM" id="SSF51445">
    <property type="entry name" value="(Trans)glycosidases"/>
    <property type="match status" value="1"/>
</dbReference>
<dbReference type="InterPro" id="IPR013783">
    <property type="entry name" value="Ig-like_fold"/>
</dbReference>
<accession>A0A9D9HES7</accession>
<keyword evidence="7" id="KW-0328">Glycosyltransferase</keyword>
<evidence type="ECO:0000256" key="8">
    <source>
        <dbReference type="ARBA" id="ARBA00022679"/>
    </source>
</evidence>
<feature type="domain" description="CBM20" evidence="12">
    <location>
        <begin position="1"/>
        <end position="100"/>
    </location>
</feature>
<dbReference type="GO" id="GO:0004134">
    <property type="term" value="F:4-alpha-glucanotransferase activity"/>
    <property type="evidence" value="ECO:0007669"/>
    <property type="project" value="UniProtKB-EC"/>
</dbReference>
<dbReference type="InterPro" id="IPR002044">
    <property type="entry name" value="CBM20"/>
</dbReference>
<comment type="catalytic activity">
    <reaction evidence="1">
        <text>Transfers a segment of a (1-&gt;4)-alpha-D-glucan to a new position in an acceptor, which may be glucose or a (1-&gt;4)-alpha-D-glucan.</text>
        <dbReference type="EC" id="2.4.1.25"/>
    </reaction>
</comment>
<evidence type="ECO:0000256" key="2">
    <source>
        <dbReference type="ARBA" id="ARBA00004496"/>
    </source>
</evidence>
<comment type="similarity">
    <text evidence="3">Belongs to the disproportionating enzyme family.</text>
</comment>
<keyword evidence="6" id="KW-0963">Cytoplasm</keyword>
<evidence type="ECO:0000256" key="1">
    <source>
        <dbReference type="ARBA" id="ARBA00000439"/>
    </source>
</evidence>
<dbReference type="GO" id="GO:0005737">
    <property type="term" value="C:cytoplasm"/>
    <property type="evidence" value="ECO:0007669"/>
    <property type="project" value="UniProtKB-SubCell"/>
</dbReference>
<evidence type="ECO:0000256" key="6">
    <source>
        <dbReference type="ARBA" id="ARBA00022490"/>
    </source>
</evidence>
<protein>
    <recommendedName>
        <fullName evidence="5">4-alpha-glucanotransferase</fullName>
        <ecNumber evidence="4">2.4.1.25</ecNumber>
    </recommendedName>
    <alternativeName>
        <fullName evidence="10">Amylomaltase</fullName>
    </alternativeName>
    <alternativeName>
        <fullName evidence="11">Disproportionating enzyme</fullName>
    </alternativeName>
</protein>
<dbReference type="InterPro" id="IPR017853">
    <property type="entry name" value="GH"/>
</dbReference>
<evidence type="ECO:0000256" key="3">
    <source>
        <dbReference type="ARBA" id="ARBA00005684"/>
    </source>
</evidence>
<evidence type="ECO:0000256" key="11">
    <source>
        <dbReference type="ARBA" id="ARBA00031501"/>
    </source>
</evidence>
<evidence type="ECO:0000259" key="12">
    <source>
        <dbReference type="PROSITE" id="PS51166"/>
    </source>
</evidence>
<dbReference type="Pfam" id="PF02446">
    <property type="entry name" value="Glyco_hydro_77"/>
    <property type="match status" value="1"/>
</dbReference>
<dbReference type="AlphaFoldDB" id="A0A9D9HES7"/>
<comment type="caution">
    <text evidence="13">The sequence shown here is derived from an EMBL/GenBank/DDBJ whole genome shotgun (WGS) entry which is preliminary data.</text>
</comment>
<evidence type="ECO:0000256" key="5">
    <source>
        <dbReference type="ARBA" id="ARBA00020295"/>
    </source>
</evidence>
<dbReference type="EC" id="2.4.1.25" evidence="4"/>
<keyword evidence="8" id="KW-0808">Transferase</keyword>
<gene>
    <name evidence="13" type="ORF">IAC32_05350</name>
</gene>
<organism evidence="13 14">
    <name type="scientific">Candidatus Enterocola intestinipullorum</name>
    <dbReference type="NCBI Taxonomy" id="2840783"/>
    <lineage>
        <taxon>Bacteria</taxon>
        <taxon>Pseudomonadati</taxon>
        <taxon>Bacteroidota</taxon>
        <taxon>Bacteroidia</taxon>
        <taxon>Bacteroidales</taxon>
        <taxon>Candidatus Enterocola</taxon>
    </lineage>
</organism>
<dbReference type="SUPFAM" id="SSF49452">
    <property type="entry name" value="Starch-binding domain-like"/>
    <property type="match status" value="2"/>
</dbReference>
<evidence type="ECO:0000256" key="7">
    <source>
        <dbReference type="ARBA" id="ARBA00022676"/>
    </source>
</evidence>
<dbReference type="Pfam" id="PF00686">
    <property type="entry name" value="CBM_20"/>
    <property type="match status" value="2"/>
</dbReference>
<feature type="domain" description="CBM20" evidence="12">
    <location>
        <begin position="127"/>
        <end position="235"/>
    </location>
</feature>
<keyword evidence="9" id="KW-0119">Carbohydrate metabolism</keyword>
<dbReference type="PROSITE" id="PS51166">
    <property type="entry name" value="CBM20"/>
    <property type="match status" value="2"/>
</dbReference>
<dbReference type="Proteomes" id="UP000823637">
    <property type="component" value="Unassembled WGS sequence"/>
</dbReference>
<dbReference type="InterPro" id="IPR013784">
    <property type="entry name" value="Carb-bd-like_fold"/>
</dbReference>
<reference evidence="13" key="1">
    <citation type="submission" date="2020-10" db="EMBL/GenBank/DDBJ databases">
        <authorList>
            <person name="Gilroy R."/>
        </authorList>
    </citation>
    <scope>NUCLEOTIDE SEQUENCE</scope>
    <source>
        <strain evidence="13">D3-1215</strain>
    </source>
</reference>
<dbReference type="EMBL" id="JADIMR010000080">
    <property type="protein sequence ID" value="MBO8447152.1"/>
    <property type="molecule type" value="Genomic_DNA"/>
</dbReference>
<reference evidence="13" key="2">
    <citation type="journal article" date="2021" name="PeerJ">
        <title>Extensive microbial diversity within the chicken gut microbiome revealed by metagenomics and culture.</title>
        <authorList>
            <person name="Gilroy R."/>
            <person name="Ravi A."/>
            <person name="Getino M."/>
            <person name="Pursley I."/>
            <person name="Horton D.L."/>
            <person name="Alikhan N.F."/>
            <person name="Baker D."/>
            <person name="Gharbi K."/>
            <person name="Hall N."/>
            <person name="Watson M."/>
            <person name="Adriaenssens E.M."/>
            <person name="Foster-Nyarko E."/>
            <person name="Jarju S."/>
            <person name="Secka A."/>
            <person name="Antonio M."/>
            <person name="Oren A."/>
            <person name="Chaudhuri R.R."/>
            <person name="La Ragione R."/>
            <person name="Hildebrand F."/>
            <person name="Pallen M.J."/>
        </authorList>
    </citation>
    <scope>NUCLEOTIDE SEQUENCE</scope>
    <source>
        <strain evidence="13">D3-1215</strain>
    </source>
</reference>
<dbReference type="InterPro" id="IPR003385">
    <property type="entry name" value="Glyco_hydro_77"/>
</dbReference>
<dbReference type="Gene3D" id="3.20.20.80">
    <property type="entry name" value="Glycosidases"/>
    <property type="match status" value="2"/>
</dbReference>
<dbReference type="PANTHER" id="PTHR32518:SF3">
    <property type="entry name" value="4-ALPHA-GLUCANOTRANSFERASE"/>
    <property type="match status" value="1"/>
</dbReference>